<sequence length="265" mass="29647">MSVLVRNNVRLLGNQQADKTLVFAHGFGTDQTAWNGVAPAFFDTHRVVLFDYVGANEITAPHFNPRKYKQLYSFADDILDIFDELELRDVVFIGHSAGGMSGTLAAIQEPTWFSKLVLLNASPCYVDQENYIGGFNTEVLEALFAQMESNFHAWASGFAPMIMANPDRPQYAAAFAKTLSAMRPDVALCIAKVIFYSDHRSDITKLMHPTLLLQNKDDVAVPIDVSYYLEKYMPNARLSLIDGEGHLPHISDPDKVVQKIKLFLN</sequence>
<organism evidence="3 4">
    <name type="scientific">Spirosoma liriopis</name>
    <dbReference type="NCBI Taxonomy" id="2937440"/>
    <lineage>
        <taxon>Bacteria</taxon>
        <taxon>Pseudomonadati</taxon>
        <taxon>Bacteroidota</taxon>
        <taxon>Cytophagia</taxon>
        <taxon>Cytophagales</taxon>
        <taxon>Cytophagaceae</taxon>
        <taxon>Spirosoma</taxon>
    </lineage>
</organism>
<accession>A0ABT0HH05</accession>
<dbReference type="InterPro" id="IPR029058">
    <property type="entry name" value="AB_hydrolase_fold"/>
</dbReference>
<dbReference type="PRINTS" id="PR00111">
    <property type="entry name" value="ABHYDROLASE"/>
</dbReference>
<comment type="caution">
    <text evidence="3">The sequence shown here is derived from an EMBL/GenBank/DDBJ whole genome shotgun (WGS) entry which is preliminary data.</text>
</comment>
<evidence type="ECO:0000313" key="3">
    <source>
        <dbReference type="EMBL" id="MCK8491275.1"/>
    </source>
</evidence>
<evidence type="ECO:0000313" key="4">
    <source>
        <dbReference type="Proteomes" id="UP001202180"/>
    </source>
</evidence>
<gene>
    <name evidence="3" type="ORF">M0L20_05380</name>
</gene>
<evidence type="ECO:0000256" key="1">
    <source>
        <dbReference type="ARBA" id="ARBA00008645"/>
    </source>
</evidence>
<comment type="similarity">
    <text evidence="1">Belongs to the AB hydrolase superfamily.</text>
</comment>
<dbReference type="Gene3D" id="3.40.50.1820">
    <property type="entry name" value="alpha/beta hydrolase"/>
    <property type="match status" value="1"/>
</dbReference>
<evidence type="ECO:0000259" key="2">
    <source>
        <dbReference type="Pfam" id="PF12697"/>
    </source>
</evidence>
<dbReference type="PANTHER" id="PTHR43039">
    <property type="entry name" value="ESTERASE-RELATED"/>
    <property type="match status" value="1"/>
</dbReference>
<dbReference type="EMBL" id="JALPRF010000001">
    <property type="protein sequence ID" value="MCK8491275.1"/>
    <property type="molecule type" value="Genomic_DNA"/>
</dbReference>
<dbReference type="GO" id="GO:0016787">
    <property type="term" value="F:hydrolase activity"/>
    <property type="evidence" value="ECO:0007669"/>
    <property type="project" value="UniProtKB-KW"/>
</dbReference>
<dbReference type="InterPro" id="IPR000073">
    <property type="entry name" value="AB_hydrolase_1"/>
</dbReference>
<keyword evidence="3" id="KW-0378">Hydrolase</keyword>
<name>A0ABT0HH05_9BACT</name>
<protein>
    <submittedName>
        <fullName evidence="3">Alpha/beta hydrolase</fullName>
    </submittedName>
</protein>
<keyword evidence="4" id="KW-1185">Reference proteome</keyword>
<reference evidence="3 4" key="1">
    <citation type="submission" date="2022-04" db="EMBL/GenBank/DDBJ databases">
        <title>Spirosoma sp. strain RP8 genome sequencing and assembly.</title>
        <authorList>
            <person name="Jung Y."/>
        </authorList>
    </citation>
    <scope>NUCLEOTIDE SEQUENCE [LARGE SCALE GENOMIC DNA]</scope>
    <source>
        <strain evidence="3 4">RP8</strain>
    </source>
</reference>
<dbReference type="Pfam" id="PF12697">
    <property type="entry name" value="Abhydrolase_6"/>
    <property type="match status" value="1"/>
</dbReference>
<dbReference type="SUPFAM" id="SSF53474">
    <property type="entry name" value="alpha/beta-Hydrolases"/>
    <property type="match status" value="1"/>
</dbReference>
<feature type="domain" description="AB hydrolase-1" evidence="2">
    <location>
        <begin position="21"/>
        <end position="258"/>
    </location>
</feature>
<proteinExistence type="inferred from homology"/>
<dbReference type="Proteomes" id="UP001202180">
    <property type="component" value="Unassembled WGS sequence"/>
</dbReference>
<dbReference type="RefSeq" id="WP_232559835.1">
    <property type="nucleotide sequence ID" value="NZ_JALPRF010000001.1"/>
</dbReference>